<dbReference type="InterPro" id="IPR046139">
    <property type="entry name" value="DUF6141"/>
</dbReference>
<evidence type="ECO:0000256" key="1">
    <source>
        <dbReference type="SAM" id="Phobius"/>
    </source>
</evidence>
<dbReference type="STRING" id="679926.Mpet_1077"/>
<dbReference type="AlphaFoldDB" id="E1RKJ1"/>
<dbReference type="OrthoDB" id="132173at2157"/>
<dbReference type="EMBL" id="CP002117">
    <property type="protein sequence ID" value="ADN35844.1"/>
    <property type="molecule type" value="Genomic_DNA"/>
</dbReference>
<dbReference type="RefSeq" id="WP_013329022.1">
    <property type="nucleotide sequence ID" value="NC_014507.1"/>
</dbReference>
<dbReference type="eggNOG" id="arCOG03338">
    <property type="taxonomic scope" value="Archaea"/>
</dbReference>
<evidence type="ECO:0000313" key="2">
    <source>
        <dbReference type="EMBL" id="ADN35844.1"/>
    </source>
</evidence>
<feature type="transmembrane region" description="Helical" evidence="1">
    <location>
        <begin position="56"/>
        <end position="74"/>
    </location>
</feature>
<gene>
    <name evidence="2" type="ordered locus">Mpet_1077</name>
</gene>
<dbReference type="HOGENOM" id="CLU_112305_0_0_2"/>
<dbReference type="GeneID" id="9743541"/>
<evidence type="ECO:0008006" key="4">
    <source>
        <dbReference type="Google" id="ProtNLM"/>
    </source>
</evidence>
<keyword evidence="1" id="KW-0812">Transmembrane</keyword>
<dbReference type="KEGG" id="mpi:Mpet_1077"/>
<protein>
    <recommendedName>
        <fullName evidence="4">DUF304 domain-containing protein</fullName>
    </recommendedName>
</protein>
<keyword evidence="3" id="KW-1185">Reference proteome</keyword>
<evidence type="ECO:0000313" key="3">
    <source>
        <dbReference type="Proteomes" id="UP000006565"/>
    </source>
</evidence>
<dbReference type="Proteomes" id="UP000006565">
    <property type="component" value="Chromosome"/>
</dbReference>
<keyword evidence="1" id="KW-1133">Transmembrane helix</keyword>
<feature type="transmembrane region" description="Helical" evidence="1">
    <location>
        <begin position="21"/>
        <end position="44"/>
    </location>
</feature>
<organism evidence="2 3">
    <name type="scientific">Methanolacinia petrolearia (strain DSM 11571 / OCM 486 / SEBR 4847)</name>
    <name type="common">Methanoplanus petrolearius</name>
    <dbReference type="NCBI Taxonomy" id="679926"/>
    <lineage>
        <taxon>Archaea</taxon>
        <taxon>Methanobacteriati</taxon>
        <taxon>Methanobacteriota</taxon>
        <taxon>Stenosarchaea group</taxon>
        <taxon>Methanomicrobia</taxon>
        <taxon>Methanomicrobiales</taxon>
        <taxon>Methanomicrobiaceae</taxon>
        <taxon>Methanolacinia</taxon>
    </lineage>
</organism>
<reference evidence="2 3" key="1">
    <citation type="journal article" date="2010" name="Stand. Genomic Sci.">
        <title>Complete genome sequence of Methanoplanus petrolearius type strain (SEBR 4847).</title>
        <authorList>
            <person name="Brambilla E."/>
            <person name="Djao O.D."/>
            <person name="Daligault H."/>
            <person name="Lapidus A."/>
            <person name="Lucas S."/>
            <person name="Hammon N."/>
            <person name="Nolan M."/>
            <person name="Tice H."/>
            <person name="Cheng J.F."/>
            <person name="Han C."/>
            <person name="Tapia R."/>
            <person name="Goodwin L."/>
            <person name="Pitluck S."/>
            <person name="Liolios K."/>
            <person name="Ivanova N."/>
            <person name="Mavromatis K."/>
            <person name="Mikhailova N."/>
            <person name="Pati A."/>
            <person name="Chen A."/>
            <person name="Palaniappan K."/>
            <person name="Land M."/>
            <person name="Hauser L."/>
            <person name="Chang Y.J."/>
            <person name="Jeffries C.D."/>
            <person name="Rohde M."/>
            <person name="Spring S."/>
            <person name="Sikorski J."/>
            <person name="Goker M."/>
            <person name="Woyke T."/>
            <person name="Bristow J."/>
            <person name="Eisen J.A."/>
            <person name="Markowitz V."/>
            <person name="Hugenholtz P."/>
            <person name="Kyrpides N.C."/>
            <person name="Klenk H.P."/>
        </authorList>
    </citation>
    <scope>NUCLEOTIDE SEQUENCE [LARGE SCALE GENOMIC DNA]</scope>
    <source>
        <strain evidence="3">DSM 11571 / OCM 486 / SEBR 4847</strain>
    </source>
</reference>
<accession>E1RKJ1</accession>
<dbReference type="Pfam" id="PF19638">
    <property type="entry name" value="DUF6141"/>
    <property type="match status" value="1"/>
</dbReference>
<keyword evidence="1" id="KW-0472">Membrane</keyword>
<proteinExistence type="predicted"/>
<sequence length="171" mass="19577">MKKEESPAEFYEAQYMAKDQPLMVIVVWAIAIFSWGIFAVQVVLGIPVGNNPAPDSAVWVIMVIFGILFPLFMFSLRLETRVMNGVFGYRYFPVHLKWRTIKSHDIKKAEVVDYSGLREFGGWGIRWNRRGKAYTVAGRGGVRFTLKGKKEILFGSKKPEELLTALNRRSE</sequence>
<name>E1RKJ1_METP4</name>